<sequence length="240" mass="26122">VGGKSAAVAAALRAPDRPVIQVQNPRMALSKFDLVIANRHDEISGPNVVLTRTALHQVTPDVLAEARAVWAPRLAHLPRPLVACLVGGTNGRYTLDPTAAEVLAQGLREVMEFDRAGLVVTPSRRTDPVVRQLLEERLSPRGAWVWDMTGENPYLGLLACADRILVTIDSVSMISEAVATCAPVHVIRLPGTSRRIELFVRELTLAGRVRLFDGRAEDWPVEPLDDTPLAAAAMRRLLGE</sequence>
<evidence type="ECO:0000313" key="1">
    <source>
        <dbReference type="EMBL" id="NVN39326.1"/>
    </source>
</evidence>
<feature type="non-terminal residue" evidence="1">
    <location>
        <position position="1"/>
    </location>
</feature>
<dbReference type="AlphaFoldDB" id="A0A850PAH3"/>
<dbReference type="EMBL" id="JABXXR010000007">
    <property type="protein sequence ID" value="NVN39326.1"/>
    <property type="molecule type" value="Genomic_DNA"/>
</dbReference>
<dbReference type="RefSeq" id="WP_176612346.1">
    <property type="nucleotide sequence ID" value="NZ_JABXXR010000007.1"/>
</dbReference>
<keyword evidence="2" id="KW-1185">Reference proteome</keyword>
<dbReference type="PANTHER" id="PTHR33986:SF15">
    <property type="entry name" value="MITOCHONDRIAL FISSION PROTEIN ELM1"/>
    <property type="match status" value="1"/>
</dbReference>
<dbReference type="Pfam" id="PF06258">
    <property type="entry name" value="Mito_fiss_Elm1"/>
    <property type="match status" value="1"/>
</dbReference>
<organism evidence="1 2">
    <name type="scientific">Ameyamaea chiangmaiensis</name>
    <dbReference type="NCBI Taxonomy" id="442969"/>
    <lineage>
        <taxon>Bacteria</taxon>
        <taxon>Pseudomonadati</taxon>
        <taxon>Pseudomonadota</taxon>
        <taxon>Alphaproteobacteria</taxon>
        <taxon>Acetobacterales</taxon>
        <taxon>Acetobacteraceae</taxon>
        <taxon>Ameyamaea</taxon>
    </lineage>
</organism>
<dbReference type="Proteomes" id="UP000585665">
    <property type="component" value="Unassembled WGS sequence"/>
</dbReference>
<dbReference type="InterPro" id="IPR009367">
    <property type="entry name" value="Elm1-like"/>
</dbReference>
<gene>
    <name evidence="1" type="ORF">HUK82_01930</name>
</gene>
<protein>
    <submittedName>
        <fullName evidence="1">Mitochondrial fission ELM1 family protein</fullName>
    </submittedName>
</protein>
<dbReference type="PANTHER" id="PTHR33986">
    <property type="entry name" value="OS02G0535700 PROTEIN"/>
    <property type="match status" value="1"/>
</dbReference>
<accession>A0A850PAH3</accession>
<proteinExistence type="predicted"/>
<evidence type="ECO:0000313" key="2">
    <source>
        <dbReference type="Proteomes" id="UP000585665"/>
    </source>
</evidence>
<comment type="caution">
    <text evidence="1">The sequence shown here is derived from an EMBL/GenBank/DDBJ whole genome shotgun (WGS) entry which is preliminary data.</text>
</comment>
<reference evidence="1 2" key="1">
    <citation type="submission" date="2020-06" db="EMBL/GenBank/DDBJ databases">
        <title>Description of novel acetic acid bacteria.</title>
        <authorList>
            <person name="Sombolestani A."/>
        </authorList>
    </citation>
    <scope>NUCLEOTIDE SEQUENCE [LARGE SCALE GENOMIC DNA]</scope>
    <source>
        <strain evidence="1 2">LMG 27010</strain>
    </source>
</reference>
<name>A0A850PAH3_9PROT</name>